<dbReference type="GO" id="GO:0009088">
    <property type="term" value="P:threonine biosynthetic process"/>
    <property type="evidence" value="ECO:0007669"/>
    <property type="project" value="UniProtKB-UniPathway"/>
</dbReference>
<dbReference type="Gene3D" id="3.30.360.10">
    <property type="entry name" value="Dihydrodipicolinate Reductase, domain 2"/>
    <property type="match status" value="1"/>
</dbReference>
<evidence type="ECO:0000313" key="19">
    <source>
        <dbReference type="EMBL" id="APG80659.1"/>
    </source>
</evidence>
<comment type="catalytic activity">
    <reaction evidence="11">
        <text>L-homoserine + NADP(+) = L-aspartate 4-semialdehyde + NADPH + H(+)</text>
        <dbReference type="Rhea" id="RHEA:15761"/>
        <dbReference type="ChEBI" id="CHEBI:15378"/>
        <dbReference type="ChEBI" id="CHEBI:57476"/>
        <dbReference type="ChEBI" id="CHEBI:57783"/>
        <dbReference type="ChEBI" id="CHEBI:58349"/>
        <dbReference type="ChEBI" id="CHEBI:537519"/>
        <dbReference type="EC" id="1.1.1.3"/>
    </reaction>
    <physiologicalReaction direction="right-to-left" evidence="11">
        <dbReference type="Rhea" id="RHEA:15763"/>
    </physiologicalReaction>
</comment>
<keyword evidence="19" id="KW-0418">Kinase</keyword>
<dbReference type="UniPathway" id="UPA00050">
    <property type="reaction ID" value="UER00063"/>
</dbReference>
<evidence type="ECO:0000256" key="14">
    <source>
        <dbReference type="PIRSR" id="PIRSR036497-2"/>
    </source>
</evidence>
<evidence type="ECO:0000256" key="12">
    <source>
        <dbReference type="ARBA" id="ARBA00049031"/>
    </source>
</evidence>
<feature type="binding site" evidence="14">
    <location>
        <begin position="12"/>
        <end position="17"/>
    </location>
    <ligand>
        <name>NADP(+)</name>
        <dbReference type="ChEBI" id="CHEBI:58349"/>
    </ligand>
</feature>
<dbReference type="FunFam" id="3.30.360.10:FF:000006">
    <property type="entry name" value="Bifunctional aspartokinase/homoserine dehydrogenase"/>
    <property type="match status" value="1"/>
</dbReference>
<sequence length="355" mass="38967">MAPQNIHVFLAGSGLIGSALLTKINAQRERLLAEEGIALKVAGIVNTKKMVLGEHLGTLSGWKEELNTRGQKADLAQFVAGMKAMRLPNAVFVDCTASEEIPALYNTILAERIAIVTPNKKGLSSNFKFYKNLKLLASQNHTRFLYETTVGAGLPVLSTIRDFMLCGDRVEKISAIVSGTLSYIFNSFEGNTTLSKAVREAQKLGYTEPDPRNDLNGMDAARKLVIVARECALPMECADVEIEQLIPQGRKKETVKEFLKTLERYDAQFEAKKQRAIARGAVLRFVAEIENGKAKMFLKEVASNHPFAGLRGSDNIFSFTTDHYHETPLIVRGKGAGAEVTSAGVFSDIFKAVRL</sequence>
<dbReference type="PROSITE" id="PS01042">
    <property type="entry name" value="HOMOSER_DHGENASE"/>
    <property type="match status" value="1"/>
</dbReference>
<dbReference type="GO" id="GO:0009089">
    <property type="term" value="P:lysine biosynthetic process via diaminopimelate"/>
    <property type="evidence" value="ECO:0007669"/>
    <property type="project" value="UniProtKB-ARBA"/>
</dbReference>
<keyword evidence="6 15" id="KW-0028">Amino-acid biosynthesis</keyword>
<dbReference type="InterPro" id="IPR011147">
    <property type="entry name" value="Bifunc_Aspkin/hSer_DH"/>
</dbReference>
<comment type="cofactor">
    <cofactor evidence="1">
        <name>a metal cation</name>
        <dbReference type="ChEBI" id="CHEBI:25213"/>
    </cofactor>
</comment>
<dbReference type="InterPro" id="IPR005106">
    <property type="entry name" value="Asp/hSer_DH_NAD-bd"/>
</dbReference>
<dbReference type="Pfam" id="PF03447">
    <property type="entry name" value="NAD_binding_3"/>
    <property type="match status" value="1"/>
</dbReference>
<evidence type="ECO:0000256" key="3">
    <source>
        <dbReference type="ARBA" id="ARBA00005062"/>
    </source>
</evidence>
<feature type="binding site" evidence="14">
    <location>
        <position position="96"/>
    </location>
    <ligand>
        <name>NADPH</name>
        <dbReference type="ChEBI" id="CHEBI:57783"/>
    </ligand>
</feature>
<keyword evidence="7 15" id="KW-0791">Threonine biosynthesis</keyword>
<evidence type="ECO:0000256" key="16">
    <source>
        <dbReference type="RuleBase" id="RU004171"/>
    </source>
</evidence>
<keyword evidence="8 14" id="KW-0521">NADP</keyword>
<dbReference type="InterPro" id="IPR022697">
    <property type="entry name" value="HDH_short"/>
</dbReference>
<evidence type="ECO:0000256" key="2">
    <source>
        <dbReference type="ARBA" id="ARBA00005056"/>
    </source>
</evidence>
<dbReference type="UniPathway" id="UPA00051">
    <property type="reaction ID" value="UER00465"/>
</dbReference>
<evidence type="ECO:0000259" key="18">
    <source>
        <dbReference type="Pfam" id="PF03447"/>
    </source>
</evidence>
<evidence type="ECO:0000256" key="9">
    <source>
        <dbReference type="ARBA" id="ARBA00023002"/>
    </source>
</evidence>
<evidence type="ECO:0000256" key="1">
    <source>
        <dbReference type="ARBA" id="ARBA00001920"/>
    </source>
</evidence>
<keyword evidence="10 15" id="KW-0486">Methionine biosynthesis</keyword>
<keyword evidence="19" id="KW-0808">Transferase</keyword>
<dbReference type="PANTHER" id="PTHR43070">
    <property type="match status" value="1"/>
</dbReference>
<reference evidence="19" key="1">
    <citation type="submission" date="2016-10" db="EMBL/GenBank/DDBJ databases">
        <title>New CRISPR-Cas systems from uncultivated microbes.</title>
        <authorList>
            <person name="Burstein D."/>
            <person name="Harrington L.B."/>
            <person name="Strutt S.C."/>
            <person name="Probst A.J."/>
            <person name="Anantharaman K."/>
            <person name="Thomas B.C."/>
            <person name="Doudna J.A."/>
            <person name="Banfield J.F."/>
        </authorList>
    </citation>
    <scope>NUCLEOTIDE SEQUENCE</scope>
</reference>
<evidence type="ECO:0000256" key="8">
    <source>
        <dbReference type="ARBA" id="ARBA00022857"/>
    </source>
</evidence>
<evidence type="ECO:0000256" key="15">
    <source>
        <dbReference type="RuleBase" id="RU000579"/>
    </source>
</evidence>
<feature type="binding site" evidence="14">
    <location>
        <position position="120"/>
    </location>
    <ligand>
        <name>NADPH</name>
        <dbReference type="ChEBI" id="CHEBI:57783"/>
    </ligand>
</feature>
<dbReference type="PIRSF" id="PIRSF036497">
    <property type="entry name" value="HDH_short"/>
    <property type="match status" value="1"/>
</dbReference>
<comment type="catalytic activity">
    <reaction evidence="12">
        <text>L-homoserine + NAD(+) = L-aspartate 4-semialdehyde + NADH + H(+)</text>
        <dbReference type="Rhea" id="RHEA:15757"/>
        <dbReference type="ChEBI" id="CHEBI:15378"/>
        <dbReference type="ChEBI" id="CHEBI:57476"/>
        <dbReference type="ChEBI" id="CHEBI:57540"/>
        <dbReference type="ChEBI" id="CHEBI:57945"/>
        <dbReference type="ChEBI" id="CHEBI:537519"/>
        <dbReference type="EC" id="1.1.1.3"/>
    </reaction>
    <physiologicalReaction direction="right-to-left" evidence="12">
        <dbReference type="Rhea" id="RHEA:15759"/>
    </physiologicalReaction>
</comment>
<evidence type="ECO:0000256" key="4">
    <source>
        <dbReference type="ARBA" id="ARBA00006753"/>
    </source>
</evidence>
<gene>
    <name evidence="19" type="primary">thrA</name>
</gene>
<dbReference type="PANTHER" id="PTHR43070:SF5">
    <property type="entry name" value="HOMOSERINE DEHYDROGENASE"/>
    <property type="match status" value="1"/>
</dbReference>
<evidence type="ECO:0000256" key="6">
    <source>
        <dbReference type="ARBA" id="ARBA00022605"/>
    </source>
</evidence>
<comment type="similarity">
    <text evidence="4 16">Belongs to the homoserine dehydrogenase family.</text>
</comment>
<dbReference type="GO" id="GO:0009090">
    <property type="term" value="P:homoserine biosynthetic process"/>
    <property type="evidence" value="ECO:0007669"/>
    <property type="project" value="UniProtKB-ARBA"/>
</dbReference>
<dbReference type="SUPFAM" id="SSF55347">
    <property type="entry name" value="Glyceraldehyde-3-phosphate dehydrogenase-like, C-terminal domain"/>
    <property type="match status" value="1"/>
</dbReference>
<feature type="active site" description="Proton donor" evidence="13">
    <location>
        <position position="223"/>
    </location>
</feature>
<organism evidence="19">
    <name type="scientific">uncultured Parcubacteria group bacterium</name>
    <dbReference type="NCBI Taxonomy" id="221218"/>
    <lineage>
        <taxon>Bacteria</taxon>
        <taxon>environmental samples</taxon>
    </lineage>
</organism>
<evidence type="ECO:0000256" key="5">
    <source>
        <dbReference type="ARBA" id="ARBA00013213"/>
    </source>
</evidence>
<feature type="domain" description="Aspartate/homoserine dehydrogenase NAD-binding" evidence="18">
    <location>
        <begin position="12"/>
        <end position="147"/>
    </location>
</feature>
<dbReference type="InterPro" id="IPR036291">
    <property type="entry name" value="NAD(P)-bd_dom_sf"/>
</dbReference>
<name>A0A1L3KS59_9BACT</name>
<dbReference type="GO" id="GO:0004412">
    <property type="term" value="F:homoserine dehydrogenase activity"/>
    <property type="evidence" value="ECO:0007669"/>
    <property type="project" value="UniProtKB-EC"/>
</dbReference>
<dbReference type="GO" id="GO:0016301">
    <property type="term" value="F:kinase activity"/>
    <property type="evidence" value="ECO:0007669"/>
    <property type="project" value="UniProtKB-KW"/>
</dbReference>
<feature type="domain" description="Homoserine dehydrogenase catalytic" evidence="17">
    <location>
        <begin position="155"/>
        <end position="349"/>
    </location>
</feature>
<accession>A0A1L3KS59</accession>
<evidence type="ECO:0000256" key="11">
    <source>
        <dbReference type="ARBA" id="ARBA00048841"/>
    </source>
</evidence>
<feature type="binding site" evidence="14">
    <location>
        <position position="208"/>
    </location>
    <ligand>
        <name>L-homoserine</name>
        <dbReference type="ChEBI" id="CHEBI:57476"/>
    </ligand>
</feature>
<dbReference type="SUPFAM" id="SSF51735">
    <property type="entry name" value="NAD(P)-binding Rossmann-fold domains"/>
    <property type="match status" value="1"/>
</dbReference>
<dbReference type="InterPro" id="IPR001342">
    <property type="entry name" value="HDH_cat"/>
</dbReference>
<dbReference type="GO" id="GO:0009086">
    <property type="term" value="P:methionine biosynthetic process"/>
    <property type="evidence" value="ECO:0007669"/>
    <property type="project" value="UniProtKB-KW"/>
</dbReference>
<dbReference type="InterPro" id="IPR019811">
    <property type="entry name" value="HDH_CS"/>
</dbReference>
<proteinExistence type="inferred from homology"/>
<dbReference type="GO" id="GO:0050661">
    <property type="term" value="F:NADP binding"/>
    <property type="evidence" value="ECO:0007669"/>
    <property type="project" value="InterPro"/>
</dbReference>
<comment type="pathway">
    <text evidence="3 15">Amino-acid biosynthesis; L-methionine biosynthesis via de novo pathway; L-homoserine from L-aspartate: step 3/3.</text>
</comment>
<dbReference type="EC" id="1.1.1.3" evidence="5 15"/>
<evidence type="ECO:0000256" key="7">
    <source>
        <dbReference type="ARBA" id="ARBA00022697"/>
    </source>
</evidence>
<comment type="pathway">
    <text evidence="2 15">Amino-acid biosynthesis; L-threonine biosynthesis; L-threonine from L-aspartate: step 3/5.</text>
</comment>
<evidence type="ECO:0000256" key="13">
    <source>
        <dbReference type="PIRSR" id="PIRSR036497-1"/>
    </source>
</evidence>
<dbReference type="Gene3D" id="3.40.50.720">
    <property type="entry name" value="NAD(P)-binding Rossmann-like Domain"/>
    <property type="match status" value="1"/>
</dbReference>
<evidence type="ECO:0000256" key="10">
    <source>
        <dbReference type="ARBA" id="ARBA00023167"/>
    </source>
</evidence>
<keyword evidence="9 15" id="KW-0560">Oxidoreductase</keyword>
<dbReference type="Pfam" id="PF00742">
    <property type="entry name" value="Homoserine_dh"/>
    <property type="match status" value="1"/>
</dbReference>
<dbReference type="EMBL" id="KY040242">
    <property type="protein sequence ID" value="APG80659.1"/>
    <property type="molecule type" value="Genomic_DNA"/>
</dbReference>
<evidence type="ECO:0000259" key="17">
    <source>
        <dbReference type="Pfam" id="PF00742"/>
    </source>
</evidence>
<protein>
    <recommendedName>
        <fullName evidence="5 15">Homoserine dehydrogenase</fullName>
        <ecNumber evidence="5 15">1.1.1.3</ecNumber>
    </recommendedName>
</protein>
<dbReference type="AlphaFoldDB" id="A0A1L3KS59"/>